<organism evidence="1 2">
    <name type="scientific">Heliocybe sulcata</name>
    <dbReference type="NCBI Taxonomy" id="5364"/>
    <lineage>
        <taxon>Eukaryota</taxon>
        <taxon>Fungi</taxon>
        <taxon>Dikarya</taxon>
        <taxon>Basidiomycota</taxon>
        <taxon>Agaricomycotina</taxon>
        <taxon>Agaricomycetes</taxon>
        <taxon>Gloeophyllales</taxon>
        <taxon>Gloeophyllaceae</taxon>
        <taxon>Heliocybe</taxon>
    </lineage>
</organism>
<dbReference type="Proteomes" id="UP000305948">
    <property type="component" value="Unassembled WGS sequence"/>
</dbReference>
<accession>A0A5C3ML82</accession>
<proteinExistence type="predicted"/>
<gene>
    <name evidence="1" type="ORF">OE88DRAFT_1667994</name>
</gene>
<name>A0A5C3ML82_9AGAM</name>
<dbReference type="EMBL" id="ML213532">
    <property type="protein sequence ID" value="TFK46152.1"/>
    <property type="molecule type" value="Genomic_DNA"/>
</dbReference>
<keyword evidence="2" id="KW-1185">Reference proteome</keyword>
<reference evidence="1 2" key="1">
    <citation type="journal article" date="2019" name="Nat. Ecol. Evol.">
        <title>Megaphylogeny resolves global patterns of mushroom evolution.</title>
        <authorList>
            <person name="Varga T."/>
            <person name="Krizsan K."/>
            <person name="Foldi C."/>
            <person name="Dima B."/>
            <person name="Sanchez-Garcia M."/>
            <person name="Sanchez-Ramirez S."/>
            <person name="Szollosi G.J."/>
            <person name="Szarkandi J.G."/>
            <person name="Papp V."/>
            <person name="Albert L."/>
            <person name="Andreopoulos W."/>
            <person name="Angelini C."/>
            <person name="Antonin V."/>
            <person name="Barry K.W."/>
            <person name="Bougher N.L."/>
            <person name="Buchanan P."/>
            <person name="Buyck B."/>
            <person name="Bense V."/>
            <person name="Catcheside P."/>
            <person name="Chovatia M."/>
            <person name="Cooper J."/>
            <person name="Damon W."/>
            <person name="Desjardin D."/>
            <person name="Finy P."/>
            <person name="Geml J."/>
            <person name="Haridas S."/>
            <person name="Hughes K."/>
            <person name="Justo A."/>
            <person name="Karasinski D."/>
            <person name="Kautmanova I."/>
            <person name="Kiss B."/>
            <person name="Kocsube S."/>
            <person name="Kotiranta H."/>
            <person name="LaButti K.M."/>
            <person name="Lechner B.E."/>
            <person name="Liimatainen K."/>
            <person name="Lipzen A."/>
            <person name="Lukacs Z."/>
            <person name="Mihaltcheva S."/>
            <person name="Morgado L.N."/>
            <person name="Niskanen T."/>
            <person name="Noordeloos M.E."/>
            <person name="Ohm R.A."/>
            <person name="Ortiz-Santana B."/>
            <person name="Ovrebo C."/>
            <person name="Racz N."/>
            <person name="Riley R."/>
            <person name="Savchenko A."/>
            <person name="Shiryaev A."/>
            <person name="Soop K."/>
            <person name="Spirin V."/>
            <person name="Szebenyi C."/>
            <person name="Tomsovsky M."/>
            <person name="Tulloss R.E."/>
            <person name="Uehling J."/>
            <person name="Grigoriev I.V."/>
            <person name="Vagvolgyi C."/>
            <person name="Papp T."/>
            <person name="Martin F.M."/>
            <person name="Miettinen O."/>
            <person name="Hibbett D.S."/>
            <person name="Nagy L.G."/>
        </authorList>
    </citation>
    <scope>NUCLEOTIDE SEQUENCE [LARGE SCALE GENOMIC DNA]</scope>
    <source>
        <strain evidence="1 2">OMC1185</strain>
    </source>
</reference>
<protein>
    <submittedName>
        <fullName evidence="1">Uncharacterized protein</fullName>
    </submittedName>
</protein>
<sequence>MYSSPMTGKPYLRLPTKRGTTADHLLYESDASSLIAISLCSNSTSSGNIGPGRVLDGIFNKLGNQLTSFLSHISERKFRKGPNALVSRMLHPMDWGNCTCVSAWCPDNSKTATIPALGQSSAPRPPSIQRVVETLWASTCATCRERYAESLASSHGFERGCRKLLKALEYGSKSTQLLAAYYIVALLAFHPIVYRIFVQNDAHGILHHVLDRSRFFSEGAISVALRRALGTIDEINVLNPLKEIEALRMRIELDYYLGDRMSESEMLLLLPQVTRNHGLMLERLKNPQSGLVVASVLPLAQKAGWWPQLAVVPAFGHILDPPTTKNLWTMLCTSSDAMFQAVLGSFIRSLYNFAANNIYARSESSRALPSNSSILWSWRSLWMPLFRLRLNTPGLLCDVSQDILKDVCSTFWSQPRAVGLMCSEPAVIEDVKALHLAIHSLRNAPSPYPCERQDDFVYILLQQLTSPLFEVIATFAAERSMSEYASIYELERAIPRQFLNVLCQQVSDKVLAIPDKDAAASAQVLSSIFPSYDTISMQAMEQHLGTLSPPARKSANILKFLRQWRPMASTQYYWCTGVSVGVRPSRGSEVAHLFEDHPLSPYQPPQRYTEYDAYMILLARQHRRDLRWVPFSEFKNSLDDYVPLLVHLEGAEHYLARIPGIFAQEPQLTVLNREEVHLYQDPAADQGSLHVLCAVGSGQIDDCAFWMTGQGLVNAITGESCSTRLHTDIVFARCFCCRNWPECV</sequence>
<dbReference type="AlphaFoldDB" id="A0A5C3ML82"/>
<evidence type="ECO:0000313" key="2">
    <source>
        <dbReference type="Proteomes" id="UP000305948"/>
    </source>
</evidence>
<dbReference type="OrthoDB" id="10536289at2759"/>
<evidence type="ECO:0000313" key="1">
    <source>
        <dbReference type="EMBL" id="TFK46152.1"/>
    </source>
</evidence>